<dbReference type="Proteomes" id="UP001595692">
    <property type="component" value="Unassembled WGS sequence"/>
</dbReference>
<keyword evidence="1" id="KW-0472">Membrane</keyword>
<gene>
    <name evidence="2" type="ORF">ACFOSS_09180</name>
</gene>
<keyword evidence="1" id="KW-1133">Transmembrane helix</keyword>
<evidence type="ECO:0000313" key="3">
    <source>
        <dbReference type="Proteomes" id="UP001595692"/>
    </source>
</evidence>
<evidence type="ECO:0008006" key="4">
    <source>
        <dbReference type="Google" id="ProtNLM"/>
    </source>
</evidence>
<dbReference type="EMBL" id="JBHSAF010000008">
    <property type="protein sequence ID" value="MFC3913639.1"/>
    <property type="molecule type" value="Genomic_DNA"/>
</dbReference>
<protein>
    <recommendedName>
        <fullName evidence="4">Prepilin-type N-terminal cleavage/methylation domain-containing protein</fullName>
    </recommendedName>
</protein>
<proteinExistence type="predicted"/>
<organism evidence="2 3">
    <name type="scientific">Pseudaeromonas sharmana</name>
    <dbReference type="NCBI Taxonomy" id="328412"/>
    <lineage>
        <taxon>Bacteria</taxon>
        <taxon>Pseudomonadati</taxon>
        <taxon>Pseudomonadota</taxon>
        <taxon>Gammaproteobacteria</taxon>
        <taxon>Aeromonadales</taxon>
        <taxon>Aeromonadaceae</taxon>
        <taxon>Pseudaeromonas</taxon>
    </lineage>
</organism>
<dbReference type="RefSeq" id="WP_377152033.1">
    <property type="nucleotide sequence ID" value="NZ_JBHSAF010000008.1"/>
</dbReference>
<evidence type="ECO:0000313" key="2">
    <source>
        <dbReference type="EMBL" id="MFC3913639.1"/>
    </source>
</evidence>
<accession>A0ABV8CNY1</accession>
<keyword evidence="3" id="KW-1185">Reference proteome</keyword>
<name>A0ABV8CNY1_9GAMM</name>
<sequence>MLNAKGFSLSELMIAQVLALLLMLAAMQLYMTLLRHDMQWLARVQLVQTTESVLAMIEQDIRSAGYRNGAAASSERVFYATAVCLITGRDSDHNGVISGPQEWRGYKYDARHQQLLVQGWERVANPAYSCEQGGGWQPLLADGMRVHAASWTPVANSAQRLWHLNLALAASQVAGPVVSLEKHVVRRNEQS</sequence>
<evidence type="ECO:0000256" key="1">
    <source>
        <dbReference type="SAM" id="Phobius"/>
    </source>
</evidence>
<comment type="caution">
    <text evidence="2">The sequence shown here is derived from an EMBL/GenBank/DDBJ whole genome shotgun (WGS) entry which is preliminary data.</text>
</comment>
<keyword evidence="1" id="KW-0812">Transmembrane</keyword>
<feature type="transmembrane region" description="Helical" evidence="1">
    <location>
        <begin position="12"/>
        <end position="33"/>
    </location>
</feature>
<reference evidence="3" key="1">
    <citation type="journal article" date="2019" name="Int. J. Syst. Evol. Microbiol.">
        <title>The Global Catalogue of Microorganisms (GCM) 10K type strain sequencing project: providing services to taxonomists for standard genome sequencing and annotation.</title>
        <authorList>
            <consortium name="The Broad Institute Genomics Platform"/>
            <consortium name="The Broad Institute Genome Sequencing Center for Infectious Disease"/>
            <person name="Wu L."/>
            <person name="Ma J."/>
        </authorList>
    </citation>
    <scope>NUCLEOTIDE SEQUENCE [LARGE SCALE GENOMIC DNA]</scope>
    <source>
        <strain evidence="3">CCUG 54939</strain>
    </source>
</reference>